<dbReference type="OrthoDB" id="9982006at2759"/>
<feature type="transmembrane region" description="Helical" evidence="1">
    <location>
        <begin position="168"/>
        <end position="191"/>
    </location>
</feature>
<feature type="signal peptide" evidence="2">
    <location>
        <begin position="1"/>
        <end position="17"/>
    </location>
</feature>
<evidence type="ECO:0000256" key="2">
    <source>
        <dbReference type="SAM" id="SignalP"/>
    </source>
</evidence>
<keyword evidence="1" id="KW-0812">Transmembrane</keyword>
<keyword evidence="1" id="KW-0472">Membrane</keyword>
<keyword evidence="2" id="KW-0732">Signal</keyword>
<dbReference type="EMBL" id="CAJNOW010021620">
    <property type="protein sequence ID" value="CAF1684897.1"/>
    <property type="molecule type" value="Genomic_DNA"/>
</dbReference>
<organism evidence="3 4">
    <name type="scientific">Rotaria magnacalcarata</name>
    <dbReference type="NCBI Taxonomy" id="392030"/>
    <lineage>
        <taxon>Eukaryota</taxon>
        <taxon>Metazoa</taxon>
        <taxon>Spiralia</taxon>
        <taxon>Gnathifera</taxon>
        <taxon>Rotifera</taxon>
        <taxon>Eurotatoria</taxon>
        <taxon>Bdelloidea</taxon>
        <taxon>Philodinida</taxon>
        <taxon>Philodinidae</taxon>
        <taxon>Rotaria</taxon>
    </lineage>
</organism>
<keyword evidence="1" id="KW-1133">Transmembrane helix</keyword>
<proteinExistence type="predicted"/>
<dbReference type="Proteomes" id="UP000663834">
    <property type="component" value="Unassembled WGS sequence"/>
</dbReference>
<comment type="caution">
    <text evidence="3">The sequence shown here is derived from an EMBL/GenBank/DDBJ whole genome shotgun (WGS) entry which is preliminary data.</text>
</comment>
<reference evidence="3" key="1">
    <citation type="submission" date="2021-02" db="EMBL/GenBank/DDBJ databases">
        <authorList>
            <person name="Nowell W R."/>
        </authorList>
    </citation>
    <scope>NUCLEOTIDE SEQUENCE</scope>
</reference>
<evidence type="ECO:0000313" key="4">
    <source>
        <dbReference type="Proteomes" id="UP000663834"/>
    </source>
</evidence>
<feature type="chain" id="PRO_5033032093" evidence="2">
    <location>
        <begin position="18"/>
        <end position="267"/>
    </location>
</feature>
<sequence length="267" mass="30123">MIPMIFLLMLIFQRIHGKFLYNSESSSIIVVRHIRLPTDNEYYRIRCPYNLNHITLTLLNYSNGDCFNLYTKSMHNVCINNQSPCRFHAKSIKLNCNDPSHSNLVDITYQCSVLSLTSSNTQSLNNDKIPSSSKIEDESIYSTSHPSNAITLHALSFPSASIDSEESIGIFLIGLITVFILWLTICCMWFVRCGHRRKQDGGKCELLAFEPHPKVDNIDFKLVTQTKPMIVGSLSGHTSTGGLDNICVYVNPLENKRSPSSKITQID</sequence>
<name>A0A816HCS1_9BILA</name>
<evidence type="ECO:0000256" key="1">
    <source>
        <dbReference type="SAM" id="Phobius"/>
    </source>
</evidence>
<evidence type="ECO:0000313" key="3">
    <source>
        <dbReference type="EMBL" id="CAF1684897.1"/>
    </source>
</evidence>
<dbReference type="AlphaFoldDB" id="A0A816HCS1"/>
<accession>A0A816HCS1</accession>
<protein>
    <submittedName>
        <fullName evidence="3">Uncharacterized protein</fullName>
    </submittedName>
</protein>
<gene>
    <name evidence="3" type="ORF">KQP761_LOCUS38128</name>
</gene>